<evidence type="ECO:0000313" key="3">
    <source>
        <dbReference type="Proteomes" id="UP000572268"/>
    </source>
</evidence>
<organism evidence="2 3">
    <name type="scientific">Perkinsus olseni</name>
    <name type="common">Perkinsus atlanticus</name>
    <dbReference type="NCBI Taxonomy" id="32597"/>
    <lineage>
        <taxon>Eukaryota</taxon>
        <taxon>Sar</taxon>
        <taxon>Alveolata</taxon>
        <taxon>Perkinsozoa</taxon>
        <taxon>Perkinsea</taxon>
        <taxon>Perkinsida</taxon>
        <taxon>Perkinsidae</taxon>
        <taxon>Perkinsus</taxon>
    </lineage>
</organism>
<dbReference type="AlphaFoldDB" id="A0A7J6L413"/>
<protein>
    <submittedName>
        <fullName evidence="2">Uncharacterized protein</fullName>
    </submittedName>
</protein>
<feature type="region of interest" description="Disordered" evidence="1">
    <location>
        <begin position="174"/>
        <end position="213"/>
    </location>
</feature>
<comment type="caution">
    <text evidence="2">The sequence shown here is derived from an EMBL/GenBank/DDBJ whole genome shotgun (WGS) entry which is preliminary data.</text>
</comment>
<name>A0A7J6L413_PEROL</name>
<feature type="compositionally biased region" description="Low complexity" evidence="1">
    <location>
        <begin position="26"/>
        <end position="42"/>
    </location>
</feature>
<sequence length="213" mass="23440">MADDDSTRESPYDTCQEDVEDNDESTATATPAAAPVTVFAPPSSLDQDDFLSSTYKKAVEYCRPLVTSSSSTTSDDHHADDDDLTTTKGWIPQPVDNLFESKRNLEANMRELDDGGKLCRLDCDFPEYTVKQVDGDGGAGGGAGGGGIIECHAVATKYYCPIPYFKPELRELRLCITPPPPPPPQQQQQQQEGHKEEEEEEEEEKEKHLIIAS</sequence>
<feature type="region of interest" description="Disordered" evidence="1">
    <location>
        <begin position="67"/>
        <end position="89"/>
    </location>
</feature>
<evidence type="ECO:0000313" key="2">
    <source>
        <dbReference type="EMBL" id="KAF4653689.1"/>
    </source>
</evidence>
<feature type="compositionally biased region" description="Acidic residues" evidence="1">
    <location>
        <begin position="15"/>
        <end position="24"/>
    </location>
</feature>
<accession>A0A7J6L413</accession>
<proteinExistence type="predicted"/>
<dbReference type="Proteomes" id="UP000572268">
    <property type="component" value="Unassembled WGS sequence"/>
</dbReference>
<evidence type="ECO:0000256" key="1">
    <source>
        <dbReference type="SAM" id="MobiDB-lite"/>
    </source>
</evidence>
<gene>
    <name evidence="2" type="ORF">FOL46_009050</name>
</gene>
<reference evidence="2 3" key="1">
    <citation type="submission" date="2020-04" db="EMBL/GenBank/DDBJ databases">
        <title>Perkinsus olseni comparative genomics.</title>
        <authorList>
            <person name="Bogema D.R."/>
        </authorList>
    </citation>
    <scope>NUCLEOTIDE SEQUENCE [LARGE SCALE GENOMIC DNA]</scope>
    <source>
        <strain evidence="2">ATCC PRA-31</strain>
    </source>
</reference>
<feature type="compositionally biased region" description="Basic and acidic residues" evidence="1">
    <location>
        <begin position="1"/>
        <end position="11"/>
    </location>
</feature>
<feature type="region of interest" description="Disordered" evidence="1">
    <location>
        <begin position="1"/>
        <end position="45"/>
    </location>
</feature>
<feature type="non-terminal residue" evidence="2">
    <location>
        <position position="1"/>
    </location>
</feature>
<dbReference type="EMBL" id="JABANN010000785">
    <property type="protein sequence ID" value="KAF4653689.1"/>
    <property type="molecule type" value="Genomic_DNA"/>
</dbReference>